<dbReference type="EMBL" id="FXAC01000009">
    <property type="protein sequence ID" value="SMF10530.1"/>
    <property type="molecule type" value="Genomic_DNA"/>
</dbReference>
<dbReference type="Pfam" id="PF07314">
    <property type="entry name" value="Lit"/>
    <property type="match status" value="1"/>
</dbReference>
<dbReference type="NCBIfam" id="TIGR01906">
    <property type="entry name" value="integ_TIGR01906"/>
    <property type="match status" value="1"/>
</dbReference>
<evidence type="ECO:0000313" key="3">
    <source>
        <dbReference type="Proteomes" id="UP000192929"/>
    </source>
</evidence>
<keyword evidence="1" id="KW-0472">Membrane</keyword>
<feature type="transmembrane region" description="Helical" evidence="1">
    <location>
        <begin position="203"/>
        <end position="226"/>
    </location>
</feature>
<proteinExistence type="predicted"/>
<dbReference type="AlphaFoldDB" id="A0A1X7D7W9"/>
<gene>
    <name evidence="2" type="ORF">SAMN06296028_10969</name>
</gene>
<protein>
    <submittedName>
        <fullName evidence="2">Integral membrane protein TIGR01906</fullName>
    </submittedName>
</protein>
<evidence type="ECO:0000313" key="2">
    <source>
        <dbReference type="EMBL" id="SMF10530.1"/>
    </source>
</evidence>
<feature type="transmembrane region" description="Helical" evidence="1">
    <location>
        <begin position="20"/>
        <end position="42"/>
    </location>
</feature>
<dbReference type="InterPro" id="IPR010178">
    <property type="entry name" value="Lit"/>
</dbReference>
<accession>A0A1X7D7W9</accession>
<keyword evidence="3" id="KW-1185">Reference proteome</keyword>
<evidence type="ECO:0000256" key="1">
    <source>
        <dbReference type="SAM" id="Phobius"/>
    </source>
</evidence>
<name>A0A1X7D7W9_9MICC</name>
<dbReference type="RefSeq" id="WP_085106964.1">
    <property type="nucleotide sequence ID" value="NZ_FXAC01000009.1"/>
</dbReference>
<feature type="transmembrane region" description="Helical" evidence="1">
    <location>
        <begin position="148"/>
        <end position="168"/>
    </location>
</feature>
<feature type="transmembrane region" description="Helical" evidence="1">
    <location>
        <begin position="117"/>
        <end position="136"/>
    </location>
</feature>
<organism evidence="2 3">
    <name type="scientific">Kocuria marina subsp. indica</name>
    <dbReference type="NCBI Taxonomy" id="1049583"/>
    <lineage>
        <taxon>Bacteria</taxon>
        <taxon>Bacillati</taxon>
        <taxon>Actinomycetota</taxon>
        <taxon>Actinomycetes</taxon>
        <taxon>Micrococcales</taxon>
        <taxon>Micrococcaceae</taxon>
        <taxon>Kocuria</taxon>
    </lineage>
</organism>
<keyword evidence="1" id="KW-0812">Transmembrane</keyword>
<sequence>MSTSITPAPWSRRPTAVQRILQGFLALALPVLLVALGVRLVATPLFLWLEYHRPGFPADHWGMSTEERMTFGSYGMDYIMNLAPPEYLGGLVSSEGGMAFTPAEVSHMRDVQHVMHWGLLIAFVLLVLSVLAAWYLHRAAPGTASSAWFAGSWLTVILLLLTAVFAVVGWQSFFAAFHSLFFSSGTWTFSISDTLIRLYPTQFWIDAAIAVALVTLIGAFVVMLATTRRMRGGTLRQIHEVNHIRQRQCS</sequence>
<reference evidence="3" key="1">
    <citation type="submission" date="2017-04" db="EMBL/GenBank/DDBJ databases">
        <authorList>
            <person name="Varghese N."/>
            <person name="Submissions S."/>
        </authorList>
    </citation>
    <scope>NUCLEOTIDE SEQUENCE [LARGE SCALE GENOMIC DNA]</scope>
    <source>
        <strain evidence="3">NIO-1021</strain>
    </source>
</reference>
<keyword evidence="1" id="KW-1133">Transmembrane helix</keyword>
<dbReference type="Proteomes" id="UP000192929">
    <property type="component" value="Unassembled WGS sequence"/>
</dbReference>